<dbReference type="HAMAP" id="MF_00518">
    <property type="entry name" value="Deacylase_Dtd"/>
    <property type="match status" value="1"/>
</dbReference>
<sequence length="145" mass="15738">MRGLIQRVNSASVTIGDSVVASIDSGLLLFLGVEKNDCEDKAEKLLNKVLKYRVFADSAGKMNQCLLDKEGDLLIVSQFTLAASTDNGLRPSFTSAASTEKAKQIYDHFLTSCDKAYPKFKSGIFGEDMQVALVNDGPVTFLLHA</sequence>
<dbReference type="AlphaFoldDB" id="A0A520LPB4"/>
<keyword evidence="3" id="KW-0694">RNA-binding</keyword>
<dbReference type="GO" id="GO:0019478">
    <property type="term" value="P:D-amino acid catabolic process"/>
    <property type="evidence" value="ECO:0007669"/>
    <property type="project" value="UniProtKB-UniRule"/>
</dbReference>
<keyword evidence="3" id="KW-0820">tRNA-binding</keyword>
<comment type="catalytic activity">
    <reaction evidence="3">
        <text>glycyl-tRNA(Ala) + H2O = tRNA(Ala) + glycine + H(+)</text>
        <dbReference type="Rhea" id="RHEA:53744"/>
        <dbReference type="Rhea" id="RHEA-COMP:9657"/>
        <dbReference type="Rhea" id="RHEA-COMP:13640"/>
        <dbReference type="ChEBI" id="CHEBI:15377"/>
        <dbReference type="ChEBI" id="CHEBI:15378"/>
        <dbReference type="ChEBI" id="CHEBI:57305"/>
        <dbReference type="ChEBI" id="CHEBI:78442"/>
        <dbReference type="ChEBI" id="CHEBI:78522"/>
    </reaction>
</comment>
<dbReference type="Pfam" id="PF02580">
    <property type="entry name" value="Tyr_Deacylase"/>
    <property type="match status" value="1"/>
</dbReference>
<comment type="similarity">
    <text evidence="1 3">Belongs to the DTD family.</text>
</comment>
<dbReference type="InterPro" id="IPR023509">
    <property type="entry name" value="DTD-like_sf"/>
</dbReference>
<dbReference type="FunFam" id="3.50.80.10:FF:000001">
    <property type="entry name" value="D-aminoacyl-tRNA deacylase"/>
    <property type="match status" value="1"/>
</dbReference>
<dbReference type="Proteomes" id="UP000318148">
    <property type="component" value="Unassembled WGS sequence"/>
</dbReference>
<dbReference type="InterPro" id="IPR003732">
    <property type="entry name" value="Daa-tRNA_deacyls_DTD"/>
</dbReference>
<dbReference type="Gene3D" id="3.50.80.10">
    <property type="entry name" value="D-tyrosyl-tRNA(Tyr) deacylase"/>
    <property type="match status" value="1"/>
</dbReference>
<keyword evidence="2 3" id="KW-0378">Hydrolase</keyword>
<gene>
    <name evidence="3" type="primary">dtd</name>
    <name evidence="4" type="ORF">EVB02_00300</name>
</gene>
<dbReference type="SUPFAM" id="SSF69500">
    <property type="entry name" value="DTD-like"/>
    <property type="match status" value="1"/>
</dbReference>
<comment type="function">
    <text evidence="3">An aminoacyl-tRNA editing enzyme that deacylates mischarged D-aminoacyl-tRNAs. Also deacylates mischarged glycyl-tRNA(Ala), protecting cells against glycine mischarging by AlaRS. Acts via tRNA-based rather than protein-based catalysis; rejects L-amino acids rather than detecting D-amino acids in the active site. By recycling D-aminoacyl-tRNA to D-amino acids and free tRNA molecules, this enzyme counteracts the toxicity associated with the formation of D-aminoacyl-tRNA entities in vivo and helps enforce protein L-homochirality.</text>
</comment>
<dbReference type="GO" id="GO:0106026">
    <property type="term" value="F:Gly-tRNA(Ala) deacylase activity"/>
    <property type="evidence" value="ECO:0007669"/>
    <property type="project" value="UniProtKB-UniRule"/>
</dbReference>
<dbReference type="GO" id="GO:0005737">
    <property type="term" value="C:cytoplasm"/>
    <property type="evidence" value="ECO:0007669"/>
    <property type="project" value="UniProtKB-SubCell"/>
</dbReference>
<dbReference type="PANTHER" id="PTHR10472">
    <property type="entry name" value="D-TYROSYL-TRNA TYR DEACYLASE"/>
    <property type="match status" value="1"/>
</dbReference>
<evidence type="ECO:0000256" key="1">
    <source>
        <dbReference type="ARBA" id="ARBA00009673"/>
    </source>
</evidence>
<evidence type="ECO:0000313" key="5">
    <source>
        <dbReference type="Proteomes" id="UP000318148"/>
    </source>
</evidence>
<evidence type="ECO:0000256" key="2">
    <source>
        <dbReference type="ARBA" id="ARBA00022801"/>
    </source>
</evidence>
<proteinExistence type="inferred from homology"/>
<reference evidence="4 5" key="1">
    <citation type="submission" date="2019-02" db="EMBL/GenBank/DDBJ databases">
        <title>Prokaryotic population dynamics and viral predation in marine succession experiment using metagenomics: the confinement effect.</title>
        <authorList>
            <person name="Haro-Moreno J.M."/>
            <person name="Rodriguez-Valera F."/>
            <person name="Lopez-Perez M."/>
        </authorList>
    </citation>
    <scope>NUCLEOTIDE SEQUENCE [LARGE SCALE GENOMIC DNA]</scope>
    <source>
        <strain evidence="4">MED-G169</strain>
    </source>
</reference>
<dbReference type="PANTHER" id="PTHR10472:SF5">
    <property type="entry name" value="D-AMINOACYL-TRNA DEACYLASE 1"/>
    <property type="match status" value="1"/>
</dbReference>
<comment type="subunit">
    <text evidence="3">Homodimer.</text>
</comment>
<evidence type="ECO:0000256" key="3">
    <source>
        <dbReference type="HAMAP-Rule" id="MF_00518"/>
    </source>
</evidence>
<feature type="short sequence motif" description="Gly-cisPro motif, important for rejection of L-amino acids" evidence="3">
    <location>
        <begin position="137"/>
        <end position="138"/>
    </location>
</feature>
<name>A0A520LPB4_9GAMM</name>
<comment type="caution">
    <text evidence="4">The sequence shown here is derived from an EMBL/GenBank/DDBJ whole genome shotgun (WGS) entry which is preliminary data.</text>
</comment>
<protein>
    <recommendedName>
        <fullName evidence="3">D-aminoacyl-tRNA deacylase</fullName>
        <shortName evidence="3">DTD</shortName>
        <ecNumber evidence="3">3.1.1.96</ecNumber>
    </recommendedName>
    <alternativeName>
        <fullName evidence="3">Gly-tRNA(Ala) deacylase</fullName>
        <ecNumber evidence="3">3.1.1.-</ecNumber>
    </alternativeName>
</protein>
<dbReference type="GO" id="GO:0043908">
    <property type="term" value="F:Ser(Gly)-tRNA(Ala) hydrolase activity"/>
    <property type="evidence" value="ECO:0007669"/>
    <property type="project" value="UniProtKB-UniRule"/>
</dbReference>
<evidence type="ECO:0000313" key="4">
    <source>
        <dbReference type="EMBL" id="RZO08686.1"/>
    </source>
</evidence>
<dbReference type="EC" id="3.1.1.96" evidence="3"/>
<comment type="domain">
    <text evidence="3">A Gly-cisPro motif from one monomer fits into the active site of the other monomer to allow specific chiral rejection of L-amino acids.</text>
</comment>
<dbReference type="EC" id="3.1.1.-" evidence="3"/>
<comment type="catalytic activity">
    <reaction evidence="3">
        <text>a D-aminoacyl-tRNA + H2O = a tRNA + a D-alpha-amino acid + H(+)</text>
        <dbReference type="Rhea" id="RHEA:13953"/>
        <dbReference type="Rhea" id="RHEA-COMP:10123"/>
        <dbReference type="Rhea" id="RHEA-COMP:10124"/>
        <dbReference type="ChEBI" id="CHEBI:15377"/>
        <dbReference type="ChEBI" id="CHEBI:15378"/>
        <dbReference type="ChEBI" id="CHEBI:59871"/>
        <dbReference type="ChEBI" id="CHEBI:78442"/>
        <dbReference type="ChEBI" id="CHEBI:79333"/>
        <dbReference type="EC" id="3.1.1.96"/>
    </reaction>
</comment>
<organism evidence="4 5">
    <name type="scientific">SAR92 clade bacterium</name>
    <dbReference type="NCBI Taxonomy" id="2315479"/>
    <lineage>
        <taxon>Bacteria</taxon>
        <taxon>Pseudomonadati</taxon>
        <taxon>Pseudomonadota</taxon>
        <taxon>Gammaproteobacteria</taxon>
        <taxon>Cellvibrionales</taxon>
        <taxon>Porticoccaceae</taxon>
        <taxon>SAR92 clade</taxon>
    </lineage>
</organism>
<accession>A0A520LPB4</accession>
<comment type="subcellular location">
    <subcellularLocation>
        <location evidence="3">Cytoplasm</location>
    </subcellularLocation>
</comment>
<keyword evidence="3" id="KW-0963">Cytoplasm</keyword>
<dbReference type="GO" id="GO:0000049">
    <property type="term" value="F:tRNA binding"/>
    <property type="evidence" value="ECO:0007669"/>
    <property type="project" value="UniProtKB-UniRule"/>
</dbReference>
<dbReference type="GO" id="GO:0051500">
    <property type="term" value="F:D-tyrosyl-tRNA(Tyr) deacylase activity"/>
    <property type="evidence" value="ECO:0007669"/>
    <property type="project" value="TreeGrafter"/>
</dbReference>
<dbReference type="EMBL" id="SHBO01000002">
    <property type="protein sequence ID" value="RZO08686.1"/>
    <property type="molecule type" value="Genomic_DNA"/>
</dbReference>
<dbReference type="NCBIfam" id="TIGR00256">
    <property type="entry name" value="D-aminoacyl-tRNA deacylase"/>
    <property type="match status" value="1"/>
</dbReference>